<evidence type="ECO:0000256" key="1">
    <source>
        <dbReference type="SAM" id="Phobius"/>
    </source>
</evidence>
<accession>A0A1I7U9Q9</accession>
<dbReference type="AlphaFoldDB" id="A0A1I7U9Q9"/>
<dbReference type="Proteomes" id="UP000095282">
    <property type="component" value="Unplaced"/>
</dbReference>
<keyword evidence="1" id="KW-0472">Membrane</keyword>
<keyword evidence="1" id="KW-1133">Transmembrane helix</keyword>
<keyword evidence="2" id="KW-1185">Reference proteome</keyword>
<keyword evidence="1" id="KW-0812">Transmembrane</keyword>
<dbReference type="WBParaSite" id="Csp11.Scaffold629.g16294.t1">
    <property type="protein sequence ID" value="Csp11.Scaffold629.g16294.t1"/>
    <property type="gene ID" value="Csp11.Scaffold629.g16294"/>
</dbReference>
<feature type="transmembrane region" description="Helical" evidence="1">
    <location>
        <begin position="12"/>
        <end position="34"/>
    </location>
</feature>
<organism evidence="2 3">
    <name type="scientific">Caenorhabditis tropicalis</name>
    <dbReference type="NCBI Taxonomy" id="1561998"/>
    <lineage>
        <taxon>Eukaryota</taxon>
        <taxon>Metazoa</taxon>
        <taxon>Ecdysozoa</taxon>
        <taxon>Nematoda</taxon>
        <taxon>Chromadorea</taxon>
        <taxon>Rhabditida</taxon>
        <taxon>Rhabditina</taxon>
        <taxon>Rhabditomorpha</taxon>
        <taxon>Rhabditoidea</taxon>
        <taxon>Rhabditidae</taxon>
        <taxon>Peloderinae</taxon>
        <taxon>Caenorhabditis</taxon>
    </lineage>
</organism>
<sequence length="73" mass="8586">MYIISELVWIDVLFITVGVVANAIVITFIVYFIAKLYKLRKIQMNLMKRTCPEEPSEVFRKLEQSKSIMEESK</sequence>
<protein>
    <submittedName>
        <fullName evidence="3">DUF3149 domain-containing protein</fullName>
    </submittedName>
</protein>
<reference evidence="3" key="1">
    <citation type="submission" date="2016-11" db="UniProtKB">
        <authorList>
            <consortium name="WormBaseParasite"/>
        </authorList>
    </citation>
    <scope>IDENTIFICATION</scope>
</reference>
<evidence type="ECO:0000313" key="3">
    <source>
        <dbReference type="WBParaSite" id="Csp11.Scaffold629.g16294.t1"/>
    </source>
</evidence>
<evidence type="ECO:0000313" key="2">
    <source>
        <dbReference type="Proteomes" id="UP000095282"/>
    </source>
</evidence>
<proteinExistence type="predicted"/>
<name>A0A1I7U9Q9_9PELO</name>